<keyword evidence="2" id="KW-1185">Reference proteome</keyword>
<dbReference type="EMBL" id="SMCQ01000026">
    <property type="protein sequence ID" value="TCV92522.1"/>
    <property type="molecule type" value="Genomic_DNA"/>
</dbReference>
<organism evidence="1 2">
    <name type="scientific">Longibaculum muris</name>
    <dbReference type="NCBI Taxonomy" id="1796628"/>
    <lineage>
        <taxon>Bacteria</taxon>
        <taxon>Bacillati</taxon>
        <taxon>Bacillota</taxon>
        <taxon>Erysipelotrichia</taxon>
        <taxon>Erysipelotrichales</taxon>
        <taxon>Coprobacillaceae</taxon>
        <taxon>Longibaculum</taxon>
    </lineage>
</organism>
<evidence type="ECO:0000313" key="1">
    <source>
        <dbReference type="EMBL" id="TCV92522.1"/>
    </source>
</evidence>
<name>A0A4R3YK84_9FIRM</name>
<comment type="caution">
    <text evidence="1">The sequence shown here is derived from an EMBL/GenBank/DDBJ whole genome shotgun (WGS) entry which is preliminary data.</text>
</comment>
<dbReference type="AlphaFoldDB" id="A0A4R3YK84"/>
<reference evidence="1 2" key="1">
    <citation type="submission" date="2019-03" db="EMBL/GenBank/DDBJ databases">
        <title>Genomic Encyclopedia of Type Strains, Phase IV (KMG-IV): sequencing the most valuable type-strain genomes for metagenomic binning, comparative biology and taxonomic classification.</title>
        <authorList>
            <person name="Goeker M."/>
        </authorList>
    </citation>
    <scope>NUCLEOTIDE SEQUENCE [LARGE SCALE GENOMIC DNA]</scope>
    <source>
        <strain evidence="1 2">DSM 29487</strain>
    </source>
</reference>
<sequence>METLTAIQTELGILQGRDCVYLNTLIQDDFGQLTLSGDINGHLIYNNTNKKDWISYQLVFQQVLAYFSCELDTYEMIENNADYQSSFVMVNASRWIEKLPIRKDIDCSLYKHYRFYTYDFVYDILAVDFQMTIDY</sequence>
<evidence type="ECO:0000313" key="2">
    <source>
        <dbReference type="Proteomes" id="UP000295515"/>
    </source>
</evidence>
<proteinExistence type="predicted"/>
<protein>
    <submittedName>
        <fullName evidence="1">Uncharacterized protein</fullName>
    </submittedName>
</protein>
<accession>A0A4R3YK84</accession>
<dbReference type="RefSeq" id="WP_066444526.1">
    <property type="nucleotide sequence ID" value="NZ_JANKBF010000023.1"/>
</dbReference>
<dbReference type="Proteomes" id="UP000295515">
    <property type="component" value="Unassembled WGS sequence"/>
</dbReference>
<dbReference type="GeneID" id="98916469"/>
<gene>
    <name evidence="1" type="ORF">EDD60_1265</name>
</gene>